<gene>
    <name evidence="1" type="ordered locus">Plut_1893</name>
</gene>
<dbReference type="eggNOG" id="COG4715">
    <property type="taxonomic scope" value="Bacteria"/>
</dbReference>
<protein>
    <submittedName>
        <fullName evidence="1">Uncharacterized protein</fullName>
    </submittedName>
</protein>
<dbReference type="HOGENOM" id="CLU_027271_1_0_10"/>
<dbReference type="EMBL" id="CP000096">
    <property type="protein sequence ID" value="ABB24741.1"/>
    <property type="molecule type" value="Genomic_DNA"/>
</dbReference>
<accession>Q3B1P0</accession>
<evidence type="ECO:0000313" key="1">
    <source>
        <dbReference type="EMBL" id="ABB24741.1"/>
    </source>
</evidence>
<sequence>MDIESMLQGAGRDELVAMVAGLAREVPGVARWVRDRVQLESGSVGPLVCALQKEIRGLTSLDAWSDYQDCGESLPDYSHVELRFRALLERGHADAVLDLGRELLQRGTVQVSNAHDEGETAMGISDCMRLVLKALPDTRRSKLDQLSWLFEALYEDECELLSGVDVLLDDARYTAPVWHDLGAVLEERLRDMSVPEFDRWRERDLRTVVVRQLMDAYRRAGEGGRIIPLLEAEADATWEYDALVKLLLEAGDTNRARHWCREGYMRTFKDAPGIAAKLQRRLRELAEMEENWLMAAAYREKDFFERPGVEAFRELHNAAEGAGVWPAVRDSVMGYLLNGRCPAFSGTEQGAWVLPEPETGRAVVPESRGPRSFPNRNLLIEIAIYEMRNDDAVALYRDLCGHGGCYRGIGEQVADAVAVTHPDLSLSIWRLIIDNLIGEVKPKAYMEASGSMLKMQRVYRDTGRQEEWTAMLKELRLRHKAKRRLMEVLNEVEKSVEKGVEKSGGPA</sequence>
<name>Q3B1P0_CHLL3</name>
<reference evidence="2" key="1">
    <citation type="submission" date="2005-08" db="EMBL/GenBank/DDBJ databases">
        <title>Complete sequence of Pelodictyon luteolum DSM 273.</title>
        <authorList>
            <consortium name="US DOE Joint Genome Institute"/>
            <person name="Copeland A."/>
            <person name="Lucas S."/>
            <person name="Lapidus A."/>
            <person name="Barry K."/>
            <person name="Detter J.C."/>
            <person name="Glavina T."/>
            <person name="Hammon N."/>
            <person name="Israni S."/>
            <person name="Pitluck S."/>
            <person name="Bryant D."/>
            <person name="Schmutz J."/>
            <person name="Larimer F."/>
            <person name="Land M."/>
            <person name="Kyrpides N."/>
            <person name="Ivanova N."/>
            <person name="Richardson P."/>
        </authorList>
    </citation>
    <scope>NUCLEOTIDE SEQUENCE [LARGE SCALE GENOMIC DNA]</scope>
    <source>
        <strain evidence="2">DSM 273 / BCRC 81028 / 2530</strain>
    </source>
</reference>
<keyword evidence="2" id="KW-1185">Reference proteome</keyword>
<dbReference type="KEGG" id="plt:Plut_1893"/>
<evidence type="ECO:0000313" key="2">
    <source>
        <dbReference type="Proteomes" id="UP000002709"/>
    </source>
</evidence>
<organism evidence="1 2">
    <name type="scientific">Chlorobium luteolum (strain DSM 273 / BCRC 81028 / 2530)</name>
    <name type="common">Pelodictyon luteolum</name>
    <dbReference type="NCBI Taxonomy" id="319225"/>
    <lineage>
        <taxon>Bacteria</taxon>
        <taxon>Pseudomonadati</taxon>
        <taxon>Chlorobiota</taxon>
        <taxon>Chlorobiia</taxon>
        <taxon>Chlorobiales</taxon>
        <taxon>Chlorobiaceae</taxon>
        <taxon>Chlorobium/Pelodictyon group</taxon>
        <taxon>Pelodictyon</taxon>
    </lineage>
</organism>
<dbReference type="Proteomes" id="UP000002709">
    <property type="component" value="Chromosome"/>
</dbReference>
<dbReference type="AlphaFoldDB" id="Q3B1P0"/>
<proteinExistence type="predicted"/>